<proteinExistence type="predicted"/>
<dbReference type="Proteomes" id="UP000094065">
    <property type="component" value="Unassembled WGS sequence"/>
</dbReference>
<evidence type="ECO:0000313" key="2">
    <source>
        <dbReference type="EMBL" id="ODN83148.1"/>
    </source>
</evidence>
<comment type="caution">
    <text evidence="2">The sequence shown here is derived from an EMBL/GenBank/DDBJ whole genome shotgun (WGS) entry which is preliminary data.</text>
</comment>
<sequence>MRRLSRAWRLTVFTQGPVTNGSKCPIFVNEEERDHSKPCEKGEDDGCKVHHASSQRPVHLLSVFIGHFIGQAIVGRAPAKRAECSVSCRRGISEPADARDEWGRKGAKDTEQGMSFSSQQYIRLT</sequence>
<organism evidence="2 3">
    <name type="scientific">Cryptococcus amylolentus CBS 6039</name>
    <dbReference type="NCBI Taxonomy" id="1295533"/>
    <lineage>
        <taxon>Eukaryota</taxon>
        <taxon>Fungi</taxon>
        <taxon>Dikarya</taxon>
        <taxon>Basidiomycota</taxon>
        <taxon>Agaricomycotina</taxon>
        <taxon>Tremellomycetes</taxon>
        <taxon>Tremellales</taxon>
        <taxon>Cryptococcaceae</taxon>
        <taxon>Cryptococcus</taxon>
    </lineage>
</organism>
<protein>
    <submittedName>
        <fullName evidence="2">Uncharacterized protein</fullName>
    </submittedName>
</protein>
<evidence type="ECO:0000256" key="1">
    <source>
        <dbReference type="SAM" id="MobiDB-lite"/>
    </source>
</evidence>
<accession>A0A1E3I3Q1</accession>
<dbReference type="AlphaFoldDB" id="A0A1E3I3Q1"/>
<dbReference type="EMBL" id="AWGJ01000002">
    <property type="protein sequence ID" value="ODN83148.1"/>
    <property type="molecule type" value="Genomic_DNA"/>
</dbReference>
<name>A0A1E3I3Q1_9TREE</name>
<feature type="region of interest" description="Disordered" evidence="1">
    <location>
        <begin position="97"/>
        <end position="125"/>
    </location>
</feature>
<reference evidence="2 3" key="1">
    <citation type="submission" date="2016-06" db="EMBL/GenBank/DDBJ databases">
        <title>Evolution of pathogenesis and genome organization in the Tremellales.</title>
        <authorList>
            <person name="Cuomo C."/>
            <person name="Litvintseva A."/>
            <person name="Heitman J."/>
            <person name="Chen Y."/>
            <person name="Sun S."/>
            <person name="Springer D."/>
            <person name="Dromer F."/>
            <person name="Young S."/>
            <person name="Zeng Q."/>
            <person name="Chapman S."/>
            <person name="Gujja S."/>
            <person name="Saif S."/>
            <person name="Birren B."/>
        </authorList>
    </citation>
    <scope>NUCLEOTIDE SEQUENCE [LARGE SCALE GENOMIC DNA]</scope>
    <source>
        <strain evidence="2 3">CBS 6039</strain>
    </source>
</reference>
<dbReference type="GeneID" id="30152656"/>
<keyword evidence="3" id="KW-1185">Reference proteome</keyword>
<dbReference type="RefSeq" id="XP_018997148.1">
    <property type="nucleotide sequence ID" value="XM_019134721.1"/>
</dbReference>
<evidence type="ECO:0000313" key="3">
    <source>
        <dbReference type="Proteomes" id="UP000094065"/>
    </source>
</evidence>
<feature type="compositionally biased region" description="Polar residues" evidence="1">
    <location>
        <begin position="112"/>
        <end position="125"/>
    </location>
</feature>
<feature type="compositionally biased region" description="Basic and acidic residues" evidence="1">
    <location>
        <begin position="97"/>
        <end position="111"/>
    </location>
</feature>
<gene>
    <name evidence="2" type="ORF">L202_01347</name>
</gene>